<evidence type="ECO:0000313" key="2">
    <source>
        <dbReference type="EMBL" id="EER02530.1"/>
    </source>
</evidence>
<dbReference type="InParanoid" id="C5LL63"/>
<evidence type="ECO:0000313" key="3">
    <source>
        <dbReference type="Proteomes" id="UP000007800"/>
    </source>
</evidence>
<dbReference type="RefSeq" id="XP_002769812.1">
    <property type="nucleotide sequence ID" value="XM_002769766.1"/>
</dbReference>
<reference evidence="2 3" key="1">
    <citation type="submission" date="2008-07" db="EMBL/GenBank/DDBJ databases">
        <authorList>
            <person name="El-Sayed N."/>
            <person name="Caler E."/>
            <person name="Inman J."/>
            <person name="Amedeo P."/>
            <person name="Hass B."/>
            <person name="Wortman J."/>
        </authorList>
    </citation>
    <scope>NUCLEOTIDE SEQUENCE [LARGE SCALE GENOMIC DNA]</scope>
    <source>
        <strain evidence="3">ATCC 50983 / TXsc</strain>
    </source>
</reference>
<sequence length="55" mass="6039">IPPSYVLQEADGFGIHLLSNGLPLYIPEEGLSTDHIQASDQGSVVQRRSSVRRHP</sequence>
<evidence type="ECO:0000256" key="1">
    <source>
        <dbReference type="SAM" id="MobiDB-lite"/>
    </source>
</evidence>
<feature type="non-terminal residue" evidence="2">
    <location>
        <position position="55"/>
    </location>
</feature>
<dbReference type="AlphaFoldDB" id="C5LL63"/>
<dbReference type="Proteomes" id="UP000007800">
    <property type="component" value="Unassembled WGS sequence"/>
</dbReference>
<feature type="region of interest" description="Disordered" evidence="1">
    <location>
        <begin position="33"/>
        <end position="55"/>
    </location>
</feature>
<dbReference type="EMBL" id="GG683071">
    <property type="protein sequence ID" value="EER02530.1"/>
    <property type="molecule type" value="Genomic_DNA"/>
</dbReference>
<protein>
    <submittedName>
        <fullName evidence="2">Uncharacterized protein</fullName>
    </submittedName>
</protein>
<proteinExistence type="predicted"/>
<name>C5LL63_PERM5</name>
<gene>
    <name evidence="2" type="ORF">Pmar_PMAR018902</name>
</gene>
<organism evidence="3">
    <name type="scientific">Perkinsus marinus (strain ATCC 50983 / TXsc)</name>
    <dbReference type="NCBI Taxonomy" id="423536"/>
    <lineage>
        <taxon>Eukaryota</taxon>
        <taxon>Sar</taxon>
        <taxon>Alveolata</taxon>
        <taxon>Perkinsozoa</taxon>
        <taxon>Perkinsea</taxon>
        <taxon>Perkinsida</taxon>
        <taxon>Perkinsidae</taxon>
        <taxon>Perkinsus</taxon>
    </lineage>
</organism>
<accession>C5LL63</accession>
<dbReference type="GeneID" id="9047681"/>
<keyword evidence="3" id="KW-1185">Reference proteome</keyword>
<feature type="non-terminal residue" evidence="2">
    <location>
        <position position="1"/>
    </location>
</feature>